<dbReference type="STRING" id="889453.SAMN03080601_01305"/>
<evidence type="ECO:0000313" key="11">
    <source>
        <dbReference type="EMBL" id="SKB82065.1"/>
    </source>
</evidence>
<keyword evidence="7" id="KW-0479">Metal-binding</keyword>
<keyword evidence="5 9" id="KW-0472">Membrane</keyword>
<dbReference type="InterPro" id="IPR012160">
    <property type="entry name" value="LtaS-like"/>
</dbReference>
<feature type="binding site" evidence="8">
    <location>
        <position position="482"/>
    </location>
    <ligand>
        <name>Mn(2+)</name>
        <dbReference type="ChEBI" id="CHEBI:29035"/>
    </ligand>
</feature>
<dbReference type="EMBL" id="FUYV01000005">
    <property type="protein sequence ID" value="SKB82065.1"/>
    <property type="molecule type" value="Genomic_DNA"/>
</dbReference>
<feature type="transmembrane region" description="Helical" evidence="9">
    <location>
        <begin position="7"/>
        <end position="29"/>
    </location>
</feature>
<protein>
    <submittedName>
        <fullName evidence="11">Phosphoglycerol transferase MdoB</fullName>
    </submittedName>
</protein>
<feature type="binding site" evidence="7">
    <location>
        <position position="432"/>
    </location>
    <ligand>
        <name>substrate</name>
    </ligand>
</feature>
<dbReference type="AlphaFoldDB" id="A0A1T5EEA2"/>
<dbReference type="Proteomes" id="UP000191055">
    <property type="component" value="Unassembled WGS sequence"/>
</dbReference>
<accession>A0A1T5EEA2</accession>
<dbReference type="GO" id="GO:0046872">
    <property type="term" value="F:metal ion binding"/>
    <property type="evidence" value="ECO:0007669"/>
    <property type="project" value="UniProtKB-KW"/>
</dbReference>
<feature type="transmembrane region" description="Helical" evidence="9">
    <location>
        <begin position="56"/>
        <end position="75"/>
    </location>
</feature>
<keyword evidence="3 9" id="KW-0812">Transmembrane</keyword>
<keyword evidence="11" id="KW-0808">Transferase</keyword>
<gene>
    <name evidence="11" type="ORF">SAMN03080601_01305</name>
</gene>
<dbReference type="RefSeq" id="WP_079557075.1">
    <property type="nucleotide sequence ID" value="NZ_CP021904.1"/>
</dbReference>
<keyword evidence="12" id="KW-1185">Reference proteome</keyword>
<comment type="subcellular location">
    <subcellularLocation>
        <location evidence="1">Cell membrane</location>
        <topology evidence="1">Multi-pass membrane protein</topology>
    </subcellularLocation>
</comment>
<evidence type="ECO:0000256" key="8">
    <source>
        <dbReference type="PIRSR" id="PIRSR005091-3"/>
    </source>
</evidence>
<evidence type="ECO:0000259" key="10">
    <source>
        <dbReference type="Pfam" id="PF00884"/>
    </source>
</evidence>
<dbReference type="KEGG" id="asx:CDL62_07640"/>
<feature type="active site" evidence="6">
    <location>
        <position position="316"/>
    </location>
</feature>
<dbReference type="InterPro" id="IPR017850">
    <property type="entry name" value="Alkaline_phosphatase_core_sf"/>
</dbReference>
<evidence type="ECO:0000256" key="6">
    <source>
        <dbReference type="PIRSR" id="PIRSR005091-1"/>
    </source>
</evidence>
<proteinExistence type="predicted"/>
<evidence type="ECO:0000256" key="5">
    <source>
        <dbReference type="ARBA" id="ARBA00023136"/>
    </source>
</evidence>
<dbReference type="CDD" id="cd16015">
    <property type="entry name" value="LTA_synthase"/>
    <property type="match status" value="1"/>
</dbReference>
<evidence type="ECO:0000256" key="7">
    <source>
        <dbReference type="PIRSR" id="PIRSR005091-2"/>
    </source>
</evidence>
<keyword evidence="4 9" id="KW-1133">Transmembrane helix</keyword>
<name>A0A1T5EEA2_9BACT</name>
<feature type="transmembrane region" description="Helical" evidence="9">
    <location>
        <begin position="132"/>
        <end position="153"/>
    </location>
</feature>
<dbReference type="OrthoDB" id="9777768at2"/>
<evidence type="ECO:0000256" key="4">
    <source>
        <dbReference type="ARBA" id="ARBA00022989"/>
    </source>
</evidence>
<feature type="domain" description="Sulfatase N-terminal" evidence="10">
    <location>
        <begin position="269"/>
        <end position="532"/>
    </location>
</feature>
<evidence type="ECO:0000256" key="1">
    <source>
        <dbReference type="ARBA" id="ARBA00004651"/>
    </source>
</evidence>
<organism evidence="11 12">
    <name type="scientific">Alkalitalea saponilacus</name>
    <dbReference type="NCBI Taxonomy" id="889453"/>
    <lineage>
        <taxon>Bacteria</taxon>
        <taxon>Pseudomonadati</taxon>
        <taxon>Bacteroidota</taxon>
        <taxon>Bacteroidia</taxon>
        <taxon>Marinilabiliales</taxon>
        <taxon>Marinilabiliaceae</taxon>
        <taxon>Alkalitalea</taxon>
    </lineage>
</organism>
<dbReference type="GO" id="GO:0016740">
    <property type="term" value="F:transferase activity"/>
    <property type="evidence" value="ECO:0007669"/>
    <property type="project" value="UniProtKB-KW"/>
</dbReference>
<keyword evidence="2" id="KW-1003">Cell membrane</keyword>
<dbReference type="SUPFAM" id="SSF53649">
    <property type="entry name" value="Alkaline phosphatase-like"/>
    <property type="match status" value="1"/>
</dbReference>
<feature type="binding site" evidence="8">
    <location>
        <position position="481"/>
    </location>
    <ligand>
        <name>Mn(2+)</name>
        <dbReference type="ChEBI" id="CHEBI:29035"/>
    </ligand>
</feature>
<dbReference type="Gene3D" id="3.30.1120.80">
    <property type="match status" value="1"/>
</dbReference>
<feature type="transmembrane region" description="Helical" evidence="9">
    <location>
        <begin position="173"/>
        <end position="191"/>
    </location>
</feature>
<dbReference type="InterPro" id="IPR000917">
    <property type="entry name" value="Sulfatase_N"/>
</dbReference>
<feature type="binding site" evidence="8">
    <location>
        <position position="277"/>
    </location>
    <ligand>
        <name>Mn(2+)</name>
        <dbReference type="ChEBI" id="CHEBI:29035"/>
    </ligand>
</feature>
<evidence type="ECO:0000313" key="12">
    <source>
        <dbReference type="Proteomes" id="UP000191055"/>
    </source>
</evidence>
<evidence type="ECO:0000256" key="9">
    <source>
        <dbReference type="SAM" id="Phobius"/>
    </source>
</evidence>
<dbReference type="Pfam" id="PF00884">
    <property type="entry name" value="Sulfatase"/>
    <property type="match status" value="1"/>
</dbReference>
<dbReference type="PANTHER" id="PTHR47371">
    <property type="entry name" value="LIPOTEICHOIC ACID SYNTHASE"/>
    <property type="match status" value="1"/>
</dbReference>
<dbReference type="PANTHER" id="PTHR47371:SF3">
    <property type="entry name" value="PHOSPHOGLYCEROL TRANSFERASE I"/>
    <property type="match status" value="1"/>
</dbReference>
<dbReference type="GO" id="GO:0005886">
    <property type="term" value="C:plasma membrane"/>
    <property type="evidence" value="ECO:0007669"/>
    <property type="project" value="UniProtKB-SubCell"/>
</dbReference>
<sequence length="610" mass="69326">MTRFFKYIFKVALFWILFFALHRLLFMIFNSGYSGDAGFGSLLASYAVGLRLDLSFTGYILLLTCVMQLITLPIIRRFEFTHLHWLHYVIIPVFMALMFANTNLYSYWGRHLDGEALGFLATPMVILASLQWWEVILFFVLLIVASWGTILIYIKWMKSGEEKSVSKMQPLPLVMAAFITLFTGALMIIPIRGSFGVAPINTGVAYFSQHMFANHSAINPLWNLFYSLKRLDATTRHYRFMDQEKAEKIFNKMMHQSGETQILINQPQPNVVVILLESFSAQVIGSMGGEAVTPNFDSLVPEGVLFNNIYAASDRSDKGLVAALAGYQVMPAYSIMQYPAKSQSLRFLPNKLKEGGFYDLTYMYGGDIGFKGMNSFVTLSGFEKVITINDFPRSTHGQKWGVHDEYTFERLIEEMSIAQSPYFQFYFTLSSHEPFDVPMDRVYDDPYLNSVFYTDQCLGDFFRSVKSKGLWDNTLFILIADHGVPGPARATSQMIERYHIPMLWTGGALAVKDTVISTIGSQTDMVSTLLNQLRLDDSEFPFSKNLLAEEVEEFAFFTYPDAFGLITPDLYKVYDNNAGRYIVFEGEATAIDSLKGKAYLQVLSLDHLNR</sequence>
<dbReference type="PIRSF" id="PIRSF005091">
    <property type="entry name" value="Mmb_sulf_HI1246"/>
    <property type="match status" value="1"/>
</dbReference>
<evidence type="ECO:0000256" key="3">
    <source>
        <dbReference type="ARBA" id="ARBA00022692"/>
    </source>
</evidence>
<dbReference type="InterPro" id="IPR050448">
    <property type="entry name" value="OpgB/LTA_synthase_biosynth"/>
</dbReference>
<dbReference type="Gene3D" id="3.40.720.10">
    <property type="entry name" value="Alkaline Phosphatase, subunit A"/>
    <property type="match status" value="1"/>
</dbReference>
<feature type="transmembrane region" description="Helical" evidence="9">
    <location>
        <begin position="87"/>
        <end position="108"/>
    </location>
</feature>
<reference evidence="11 12" key="1">
    <citation type="submission" date="2017-02" db="EMBL/GenBank/DDBJ databases">
        <authorList>
            <person name="Peterson S.W."/>
        </authorList>
    </citation>
    <scope>NUCLEOTIDE SEQUENCE [LARGE SCALE GENOMIC DNA]</scope>
    <source>
        <strain evidence="11 12">DSM 24412</strain>
    </source>
</reference>
<evidence type="ECO:0000256" key="2">
    <source>
        <dbReference type="ARBA" id="ARBA00022475"/>
    </source>
</evidence>
<keyword evidence="7" id="KW-0464">Manganese</keyword>